<evidence type="ECO:0000313" key="8">
    <source>
        <dbReference type="EMBL" id="ETN46933.1"/>
    </source>
</evidence>
<proteinExistence type="predicted"/>
<dbReference type="PANTHER" id="PTHR23502">
    <property type="entry name" value="MAJOR FACILITATOR SUPERFAMILY"/>
    <property type="match status" value="1"/>
</dbReference>
<evidence type="ECO:0000256" key="6">
    <source>
        <dbReference type="SAM" id="Phobius"/>
    </source>
</evidence>
<dbReference type="InterPro" id="IPR020846">
    <property type="entry name" value="MFS_dom"/>
</dbReference>
<organism evidence="8 9">
    <name type="scientific">Cyphellophora europaea (strain CBS 101466)</name>
    <name type="common">Phialophora europaea</name>
    <dbReference type="NCBI Taxonomy" id="1220924"/>
    <lineage>
        <taxon>Eukaryota</taxon>
        <taxon>Fungi</taxon>
        <taxon>Dikarya</taxon>
        <taxon>Ascomycota</taxon>
        <taxon>Pezizomycotina</taxon>
        <taxon>Eurotiomycetes</taxon>
        <taxon>Chaetothyriomycetidae</taxon>
        <taxon>Chaetothyriales</taxon>
        <taxon>Cyphellophoraceae</taxon>
        <taxon>Cyphellophora</taxon>
    </lineage>
</organism>
<name>W2SG12_CYPE1</name>
<keyword evidence="2 6" id="KW-0812">Transmembrane</keyword>
<feature type="compositionally biased region" description="Polar residues" evidence="5">
    <location>
        <begin position="10"/>
        <end position="24"/>
    </location>
</feature>
<dbReference type="eggNOG" id="KOG0255">
    <property type="taxonomic scope" value="Eukaryota"/>
</dbReference>
<evidence type="ECO:0000256" key="1">
    <source>
        <dbReference type="ARBA" id="ARBA00004141"/>
    </source>
</evidence>
<feature type="transmembrane region" description="Helical" evidence="6">
    <location>
        <begin position="108"/>
        <end position="127"/>
    </location>
</feature>
<dbReference type="STRING" id="1220924.W2SG12"/>
<feature type="transmembrane region" description="Helical" evidence="6">
    <location>
        <begin position="202"/>
        <end position="224"/>
    </location>
</feature>
<feature type="transmembrane region" description="Helical" evidence="6">
    <location>
        <begin position="177"/>
        <end position="196"/>
    </location>
</feature>
<dbReference type="GO" id="GO:0005886">
    <property type="term" value="C:plasma membrane"/>
    <property type="evidence" value="ECO:0007669"/>
    <property type="project" value="TreeGrafter"/>
</dbReference>
<evidence type="ECO:0000256" key="2">
    <source>
        <dbReference type="ARBA" id="ARBA00022692"/>
    </source>
</evidence>
<feature type="transmembrane region" description="Helical" evidence="6">
    <location>
        <begin position="264"/>
        <end position="285"/>
    </location>
</feature>
<dbReference type="OrthoDB" id="5141738at2759"/>
<dbReference type="InterPro" id="IPR036259">
    <property type="entry name" value="MFS_trans_sf"/>
</dbReference>
<evidence type="ECO:0000256" key="4">
    <source>
        <dbReference type="ARBA" id="ARBA00023136"/>
    </source>
</evidence>
<protein>
    <recommendedName>
        <fullName evidence="7">Major facilitator superfamily (MFS) profile domain-containing protein</fullName>
    </recommendedName>
</protein>
<feature type="domain" description="Major facilitator superfamily (MFS) profile" evidence="7">
    <location>
        <begin position="106"/>
        <end position="467"/>
    </location>
</feature>
<dbReference type="GO" id="GO:0022857">
    <property type="term" value="F:transmembrane transporter activity"/>
    <property type="evidence" value="ECO:0007669"/>
    <property type="project" value="InterPro"/>
</dbReference>
<keyword evidence="3 6" id="KW-1133">Transmembrane helix</keyword>
<feature type="transmembrane region" description="Helical" evidence="6">
    <location>
        <begin position="147"/>
        <end position="165"/>
    </location>
</feature>
<dbReference type="Proteomes" id="UP000030752">
    <property type="component" value="Unassembled WGS sequence"/>
</dbReference>
<dbReference type="HOGENOM" id="CLU_008455_1_1_1"/>
<gene>
    <name evidence="8" type="ORF">HMPREF1541_01122</name>
</gene>
<dbReference type="RefSeq" id="XP_008711645.1">
    <property type="nucleotide sequence ID" value="XM_008713423.1"/>
</dbReference>
<reference evidence="8 9" key="1">
    <citation type="submission" date="2013-03" db="EMBL/GenBank/DDBJ databases">
        <title>The Genome Sequence of Phialophora europaea CBS 101466.</title>
        <authorList>
            <consortium name="The Broad Institute Genomics Platform"/>
            <person name="Cuomo C."/>
            <person name="de Hoog S."/>
            <person name="Gorbushina A."/>
            <person name="Walker B."/>
            <person name="Young S.K."/>
            <person name="Zeng Q."/>
            <person name="Gargeya S."/>
            <person name="Fitzgerald M."/>
            <person name="Haas B."/>
            <person name="Abouelleil A."/>
            <person name="Allen A.W."/>
            <person name="Alvarado L."/>
            <person name="Arachchi H.M."/>
            <person name="Berlin A.M."/>
            <person name="Chapman S.B."/>
            <person name="Gainer-Dewar J."/>
            <person name="Goldberg J."/>
            <person name="Griggs A."/>
            <person name="Gujja S."/>
            <person name="Hansen M."/>
            <person name="Howarth C."/>
            <person name="Imamovic A."/>
            <person name="Ireland A."/>
            <person name="Larimer J."/>
            <person name="McCowan C."/>
            <person name="Murphy C."/>
            <person name="Pearson M."/>
            <person name="Poon T.W."/>
            <person name="Priest M."/>
            <person name="Roberts A."/>
            <person name="Saif S."/>
            <person name="Shea T."/>
            <person name="Sisk P."/>
            <person name="Sykes S."/>
            <person name="Wortman J."/>
            <person name="Nusbaum C."/>
            <person name="Birren B."/>
        </authorList>
    </citation>
    <scope>NUCLEOTIDE SEQUENCE [LARGE SCALE GENOMIC DNA]</scope>
    <source>
        <strain evidence="8 9">CBS 101466</strain>
    </source>
</reference>
<keyword evidence="4 6" id="KW-0472">Membrane</keyword>
<dbReference type="VEuPathDB" id="FungiDB:HMPREF1541_01122"/>
<dbReference type="GeneID" id="19968461"/>
<feature type="transmembrane region" description="Helical" evidence="6">
    <location>
        <begin position="380"/>
        <end position="402"/>
    </location>
</feature>
<dbReference type="PANTHER" id="PTHR23502:SF74">
    <property type="entry name" value="MAJOR FACILITATOR SUPERFAMILY (MFS) PROFILE DOMAIN-CONTAINING PROTEIN"/>
    <property type="match status" value="1"/>
</dbReference>
<dbReference type="AlphaFoldDB" id="W2SG12"/>
<feature type="transmembrane region" description="Helical" evidence="6">
    <location>
        <begin position="236"/>
        <end position="258"/>
    </location>
</feature>
<dbReference type="Gene3D" id="1.20.1250.20">
    <property type="entry name" value="MFS general substrate transporter like domains"/>
    <property type="match status" value="1"/>
</dbReference>
<accession>W2SG12</accession>
<dbReference type="InterPro" id="IPR011701">
    <property type="entry name" value="MFS"/>
</dbReference>
<evidence type="ECO:0000256" key="3">
    <source>
        <dbReference type="ARBA" id="ARBA00022989"/>
    </source>
</evidence>
<feature type="compositionally biased region" description="Polar residues" evidence="5">
    <location>
        <begin position="55"/>
        <end position="69"/>
    </location>
</feature>
<feature type="region of interest" description="Disordered" evidence="5">
    <location>
        <begin position="1"/>
        <end position="72"/>
    </location>
</feature>
<dbReference type="SUPFAM" id="SSF103473">
    <property type="entry name" value="MFS general substrate transporter"/>
    <property type="match status" value="1"/>
</dbReference>
<dbReference type="Pfam" id="PF07690">
    <property type="entry name" value="MFS_1"/>
    <property type="match status" value="1"/>
</dbReference>
<dbReference type="InParanoid" id="W2SG12"/>
<feature type="transmembrane region" description="Helical" evidence="6">
    <location>
        <begin position="425"/>
        <end position="444"/>
    </location>
</feature>
<comment type="subcellular location">
    <subcellularLocation>
        <location evidence="1">Membrane</location>
        <topology evidence="1">Multi-pass membrane protein</topology>
    </subcellularLocation>
</comment>
<evidence type="ECO:0000313" key="9">
    <source>
        <dbReference type="Proteomes" id="UP000030752"/>
    </source>
</evidence>
<dbReference type="PROSITE" id="PS50850">
    <property type="entry name" value="MFS"/>
    <property type="match status" value="1"/>
</dbReference>
<evidence type="ECO:0000256" key="5">
    <source>
        <dbReference type="SAM" id="MobiDB-lite"/>
    </source>
</evidence>
<sequence>MSANDARPQASPTLPDLNTATSIGGPSEFEAERRDFEPQSPVHNDYDGQPLEKIPTSQDTLQFTGNNGEPQHEALSAVQSERRGSKEVISFLSNDPEHPNNWPARKKMLVFIGGIMSVINSTLGSSLPANAVVFIVEDFGVTDDLQFALPISCFLMGYVIGPLLCGPLSENYGRKPVMLMAFLFFTIFTMACAVAPNWPALLIFRLMSGIFASAPIAIVGGLYADIFADPSARGLAMAYFMVATTLGPVLAPGISGFIGENVSWRWVFGVGTFFALTTLPFLLVMPESYLPVLLSRKAKKLREETGNENIIAITDLQKKSWKYVMTVVMTRPFRMLFQEAIVSCVCLYAMLTYSIFYLYFQSYPLIFFGPSSVYGFSAGLAGLTFLAIFVGSMAGLPVFMWWDKYLARKQAEGAQWAKQEEYRRLPLACLGGPLYVVAIFWLGWSARSSVHWIVPTLSGIPFEWRFC</sequence>
<evidence type="ECO:0000259" key="7">
    <source>
        <dbReference type="PROSITE" id="PS50850"/>
    </source>
</evidence>
<feature type="transmembrane region" description="Helical" evidence="6">
    <location>
        <begin position="340"/>
        <end position="360"/>
    </location>
</feature>
<keyword evidence="9" id="KW-1185">Reference proteome</keyword>
<dbReference type="EMBL" id="KB822711">
    <property type="protein sequence ID" value="ETN46933.1"/>
    <property type="molecule type" value="Genomic_DNA"/>
</dbReference>